<dbReference type="GO" id="GO:0005737">
    <property type="term" value="C:cytoplasm"/>
    <property type="evidence" value="ECO:0007669"/>
    <property type="project" value="TreeGrafter"/>
</dbReference>
<gene>
    <name evidence="15" type="ORF">AB1Y20_006183</name>
</gene>
<comment type="catalytic activity">
    <reaction evidence="9">
        <text>L-seryl-[protein] + ATP = O-phospho-L-seryl-[protein] + ADP + H(+)</text>
        <dbReference type="Rhea" id="RHEA:17989"/>
        <dbReference type="Rhea" id="RHEA-COMP:9863"/>
        <dbReference type="Rhea" id="RHEA-COMP:11604"/>
        <dbReference type="ChEBI" id="CHEBI:15378"/>
        <dbReference type="ChEBI" id="CHEBI:29999"/>
        <dbReference type="ChEBI" id="CHEBI:30616"/>
        <dbReference type="ChEBI" id="CHEBI:83421"/>
        <dbReference type="ChEBI" id="CHEBI:456216"/>
        <dbReference type="EC" id="2.7.11.1"/>
    </reaction>
</comment>
<evidence type="ECO:0000313" key="16">
    <source>
        <dbReference type="Proteomes" id="UP001515480"/>
    </source>
</evidence>
<dbReference type="GO" id="GO:0035556">
    <property type="term" value="P:intracellular signal transduction"/>
    <property type="evidence" value="ECO:0007669"/>
    <property type="project" value="TreeGrafter"/>
</dbReference>
<dbReference type="CDD" id="cd14335">
    <property type="entry name" value="UBA_SnRK1_plant"/>
    <property type="match status" value="1"/>
</dbReference>
<dbReference type="InterPro" id="IPR008271">
    <property type="entry name" value="Ser/Thr_kinase_AS"/>
</dbReference>
<dbReference type="InterPro" id="IPR028375">
    <property type="entry name" value="KA1/Ssp2_C"/>
</dbReference>
<evidence type="ECO:0000256" key="4">
    <source>
        <dbReference type="ARBA" id="ARBA00022679"/>
    </source>
</evidence>
<feature type="region of interest" description="Disordered" evidence="11">
    <location>
        <begin position="341"/>
        <end position="362"/>
    </location>
</feature>
<dbReference type="PROSITE" id="PS00108">
    <property type="entry name" value="PROTEIN_KINASE_ST"/>
    <property type="match status" value="1"/>
</dbReference>
<dbReference type="Gene3D" id="1.10.510.10">
    <property type="entry name" value="Transferase(Phosphotransferase) domain 1"/>
    <property type="match status" value="1"/>
</dbReference>
<evidence type="ECO:0000313" key="15">
    <source>
        <dbReference type="EMBL" id="KAL1511382.1"/>
    </source>
</evidence>
<protein>
    <recommendedName>
        <fullName evidence="2">non-specific serine/threonine protein kinase</fullName>
        <ecNumber evidence="2">2.7.11.1</ecNumber>
    </recommendedName>
</protein>
<dbReference type="PANTHER" id="PTHR24346">
    <property type="entry name" value="MAP/MICROTUBULE AFFINITY-REGULATING KINASE"/>
    <property type="match status" value="1"/>
</dbReference>
<dbReference type="PROSITE" id="PS50032">
    <property type="entry name" value="KA1"/>
    <property type="match status" value="1"/>
</dbReference>
<comment type="caution">
    <text evidence="15">The sequence shown here is derived from an EMBL/GenBank/DDBJ whole genome shotgun (WGS) entry which is preliminary data.</text>
</comment>
<sequence>MSAAASGAAAAQPSRAVGNYLLSKTIGEGTFGKVKVGVHLLTGERVAVKVLEKDRIVDKGDIRRVTREIKILKHIRHPHIVSLLEVIEKPRHIFLVTEFVSGGELFEFIVAHGRLQETQACHIFRQVLLAVDACHALGVSHRDLKPENILIDEMCNIKVIDFGLSNTFDSPDALLRTACGSPCYAAPEMIAGKRYKGAAADIWSLGVCLFAMLCGFLPFEDPDTSSLYRKIMAGEYTCADFISADAKALIDGMLTTDPARRFTVADIYNDRWFVRRSAAPLIPALSLKPSLLPHLTRITIAEDILDQVLEFGFSREYCEQCLLSRKRNHVTATYYLLQQRKQREVRPRPHAPIPKLPTLGGVPQLTAGGALGADVIYGDTASDEPVQVLEGSKPAAAPQQAADTKPCGEEGREAACRTPQYSPRAPSRAEKPPPPRSPHGAGDMAPPPRGGRVITSGGHTDRPSACPSPNICVASYHPGRCGARPASARTGAARKHTKGRAFVEVRPLGAPLLPPGSAATARQARPSTGQSGVVGQAVMDSPRAGGGVGNSGRAPPSRRPLTSNYEDACGRTGYRPLSAYRQESTRGHTGYGGAPTMTHDSKLSAVALMEEAKRALQSNKVRIMQENAFQLRCEKYAIEFSAEVVAVDSSMDRFVVEFRLIHGDAWLYKELCNRVLPTIRIEKQEDVSE</sequence>
<keyword evidence="5 10" id="KW-0547">Nucleotide-binding</keyword>
<dbReference type="EC" id="2.7.11.1" evidence="2"/>
<feature type="region of interest" description="Disordered" evidence="11">
    <location>
        <begin position="515"/>
        <end position="596"/>
    </location>
</feature>
<dbReference type="SUPFAM" id="SSF56112">
    <property type="entry name" value="Protein kinase-like (PK-like)"/>
    <property type="match status" value="1"/>
</dbReference>
<feature type="domain" description="UBA" evidence="13">
    <location>
        <begin position="299"/>
        <end position="339"/>
    </location>
</feature>
<comment type="catalytic activity">
    <reaction evidence="8">
        <text>L-threonyl-[protein] + ATP = O-phospho-L-threonyl-[protein] + ADP + H(+)</text>
        <dbReference type="Rhea" id="RHEA:46608"/>
        <dbReference type="Rhea" id="RHEA-COMP:11060"/>
        <dbReference type="Rhea" id="RHEA-COMP:11605"/>
        <dbReference type="ChEBI" id="CHEBI:15378"/>
        <dbReference type="ChEBI" id="CHEBI:30013"/>
        <dbReference type="ChEBI" id="CHEBI:30616"/>
        <dbReference type="ChEBI" id="CHEBI:61977"/>
        <dbReference type="ChEBI" id="CHEBI:456216"/>
        <dbReference type="EC" id="2.7.11.1"/>
    </reaction>
</comment>
<dbReference type="SMART" id="SM00220">
    <property type="entry name" value="S_TKc"/>
    <property type="match status" value="1"/>
</dbReference>
<proteinExistence type="inferred from homology"/>
<comment type="similarity">
    <text evidence="1">Belongs to the protein kinase superfamily. CAMK Ser/Thr protein kinase family. SNF1 subfamily.</text>
</comment>
<keyword evidence="3" id="KW-0723">Serine/threonine-protein kinase</keyword>
<reference evidence="15 16" key="1">
    <citation type="journal article" date="2024" name="Science">
        <title>Giant polyketide synthase enzymes in the biosynthesis of giant marine polyether toxins.</title>
        <authorList>
            <person name="Fallon T.R."/>
            <person name="Shende V.V."/>
            <person name="Wierzbicki I.H."/>
            <person name="Pendleton A.L."/>
            <person name="Watervoot N.F."/>
            <person name="Auber R.P."/>
            <person name="Gonzalez D.J."/>
            <person name="Wisecaver J.H."/>
            <person name="Moore B.S."/>
        </authorList>
    </citation>
    <scope>NUCLEOTIDE SEQUENCE [LARGE SCALE GENOMIC DNA]</scope>
    <source>
        <strain evidence="15 16">12B1</strain>
    </source>
</reference>
<dbReference type="InterPro" id="IPR017441">
    <property type="entry name" value="Protein_kinase_ATP_BS"/>
</dbReference>
<keyword evidence="7 10" id="KW-0067">ATP-binding</keyword>
<evidence type="ECO:0000256" key="8">
    <source>
        <dbReference type="ARBA" id="ARBA00047899"/>
    </source>
</evidence>
<dbReference type="Gene3D" id="3.30.310.80">
    <property type="entry name" value="Kinase associated domain 1, KA1"/>
    <property type="match status" value="1"/>
</dbReference>
<feature type="binding site" evidence="10">
    <location>
        <position position="49"/>
    </location>
    <ligand>
        <name>ATP</name>
        <dbReference type="ChEBI" id="CHEBI:30616"/>
    </ligand>
</feature>
<keyword evidence="16" id="KW-1185">Reference proteome</keyword>
<evidence type="ECO:0000256" key="2">
    <source>
        <dbReference type="ARBA" id="ARBA00012513"/>
    </source>
</evidence>
<dbReference type="Proteomes" id="UP001515480">
    <property type="component" value="Unassembled WGS sequence"/>
</dbReference>
<dbReference type="SUPFAM" id="SSF103243">
    <property type="entry name" value="KA1-like"/>
    <property type="match status" value="1"/>
</dbReference>
<dbReference type="InterPro" id="IPR011009">
    <property type="entry name" value="Kinase-like_dom_sf"/>
</dbReference>
<dbReference type="InterPro" id="IPR001772">
    <property type="entry name" value="KA1_dom"/>
</dbReference>
<dbReference type="PROSITE" id="PS50011">
    <property type="entry name" value="PROTEIN_KINASE_DOM"/>
    <property type="match status" value="1"/>
</dbReference>
<dbReference type="GO" id="GO:0005524">
    <property type="term" value="F:ATP binding"/>
    <property type="evidence" value="ECO:0007669"/>
    <property type="project" value="UniProtKB-UniRule"/>
</dbReference>
<keyword evidence="4" id="KW-0808">Transferase</keyword>
<evidence type="ECO:0000256" key="11">
    <source>
        <dbReference type="SAM" id="MobiDB-lite"/>
    </source>
</evidence>
<feature type="domain" description="KA1" evidence="14">
    <location>
        <begin position="631"/>
        <end position="681"/>
    </location>
</feature>
<evidence type="ECO:0000256" key="10">
    <source>
        <dbReference type="PROSITE-ProRule" id="PRU10141"/>
    </source>
</evidence>
<dbReference type="GO" id="GO:0004674">
    <property type="term" value="F:protein serine/threonine kinase activity"/>
    <property type="evidence" value="ECO:0007669"/>
    <property type="project" value="UniProtKB-KW"/>
</dbReference>
<evidence type="ECO:0000256" key="7">
    <source>
        <dbReference type="ARBA" id="ARBA00022840"/>
    </source>
</evidence>
<evidence type="ECO:0000259" key="13">
    <source>
        <dbReference type="PROSITE" id="PS50030"/>
    </source>
</evidence>
<dbReference type="PROSITE" id="PS00107">
    <property type="entry name" value="PROTEIN_KINASE_ATP"/>
    <property type="match status" value="1"/>
</dbReference>
<dbReference type="FunFam" id="3.30.200.20:FF:000003">
    <property type="entry name" value="Non-specific serine/threonine protein kinase"/>
    <property type="match status" value="1"/>
</dbReference>
<dbReference type="PANTHER" id="PTHR24346:SF82">
    <property type="entry name" value="KP78A-RELATED"/>
    <property type="match status" value="1"/>
</dbReference>
<dbReference type="InterPro" id="IPR015940">
    <property type="entry name" value="UBA"/>
</dbReference>
<keyword evidence="6" id="KW-0418">Kinase</keyword>
<accession>A0AB34J224</accession>
<dbReference type="Pfam" id="PF00069">
    <property type="entry name" value="Pkinase"/>
    <property type="match status" value="1"/>
</dbReference>
<organism evidence="15 16">
    <name type="scientific">Prymnesium parvum</name>
    <name type="common">Toxic golden alga</name>
    <dbReference type="NCBI Taxonomy" id="97485"/>
    <lineage>
        <taxon>Eukaryota</taxon>
        <taxon>Haptista</taxon>
        <taxon>Haptophyta</taxon>
        <taxon>Prymnesiophyceae</taxon>
        <taxon>Prymnesiales</taxon>
        <taxon>Prymnesiaceae</taxon>
        <taxon>Prymnesium</taxon>
    </lineage>
</organism>
<dbReference type="CDD" id="cd14003">
    <property type="entry name" value="STKc_AMPK-like"/>
    <property type="match status" value="1"/>
</dbReference>
<evidence type="ECO:0000256" key="5">
    <source>
        <dbReference type="ARBA" id="ARBA00022741"/>
    </source>
</evidence>
<dbReference type="FunFam" id="1.10.510.10:FF:000571">
    <property type="entry name" value="Maternal embryonic leucine zipper kinase"/>
    <property type="match status" value="1"/>
</dbReference>
<dbReference type="AlphaFoldDB" id="A0AB34J224"/>
<dbReference type="EMBL" id="JBGBPQ010000014">
    <property type="protein sequence ID" value="KAL1511382.1"/>
    <property type="molecule type" value="Genomic_DNA"/>
</dbReference>
<evidence type="ECO:0000256" key="3">
    <source>
        <dbReference type="ARBA" id="ARBA00022527"/>
    </source>
</evidence>
<evidence type="ECO:0000259" key="12">
    <source>
        <dbReference type="PROSITE" id="PS50011"/>
    </source>
</evidence>
<evidence type="ECO:0000256" key="1">
    <source>
        <dbReference type="ARBA" id="ARBA00006234"/>
    </source>
</evidence>
<name>A0AB34J224_PRYPA</name>
<feature type="domain" description="Protein kinase" evidence="12">
    <location>
        <begin position="20"/>
        <end position="273"/>
    </location>
</feature>
<feature type="region of interest" description="Disordered" evidence="11">
    <location>
        <begin position="390"/>
        <end position="462"/>
    </location>
</feature>
<evidence type="ECO:0000256" key="9">
    <source>
        <dbReference type="ARBA" id="ARBA00048679"/>
    </source>
</evidence>
<evidence type="ECO:0000256" key="6">
    <source>
        <dbReference type="ARBA" id="ARBA00022777"/>
    </source>
</evidence>
<dbReference type="InterPro" id="IPR000719">
    <property type="entry name" value="Prot_kinase_dom"/>
</dbReference>
<dbReference type="PROSITE" id="PS50030">
    <property type="entry name" value="UBA"/>
    <property type="match status" value="1"/>
</dbReference>
<feature type="compositionally biased region" description="Basic and acidic residues" evidence="11">
    <location>
        <begin position="406"/>
        <end position="415"/>
    </location>
</feature>
<evidence type="ECO:0000259" key="14">
    <source>
        <dbReference type="PROSITE" id="PS50032"/>
    </source>
</evidence>